<evidence type="ECO:0000256" key="2">
    <source>
        <dbReference type="PROSITE-ProRule" id="PRU01091"/>
    </source>
</evidence>
<dbReference type="InterPro" id="IPR050471">
    <property type="entry name" value="AB_hydrolase"/>
</dbReference>
<keyword evidence="1 2" id="KW-0238">DNA-binding</keyword>
<evidence type="ECO:0000256" key="1">
    <source>
        <dbReference type="ARBA" id="ARBA00023125"/>
    </source>
</evidence>
<dbReference type="PANTHER" id="PTHR43433">
    <property type="entry name" value="HYDROLASE, ALPHA/BETA FOLD FAMILY PROTEIN"/>
    <property type="match status" value="1"/>
</dbReference>
<dbReference type="RefSeq" id="WP_320502696.1">
    <property type="nucleotide sequence ID" value="NZ_JAXCLX010000004.1"/>
</dbReference>
<organism evidence="4 5">
    <name type="scientific">Dongia rigui</name>
    <dbReference type="NCBI Taxonomy" id="940149"/>
    <lineage>
        <taxon>Bacteria</taxon>
        <taxon>Pseudomonadati</taxon>
        <taxon>Pseudomonadota</taxon>
        <taxon>Alphaproteobacteria</taxon>
        <taxon>Rhodospirillales</taxon>
        <taxon>Dongiaceae</taxon>
        <taxon>Dongia</taxon>
    </lineage>
</organism>
<dbReference type="CDD" id="cd00383">
    <property type="entry name" value="trans_reg_C"/>
    <property type="match status" value="1"/>
</dbReference>
<evidence type="ECO:0000313" key="4">
    <source>
        <dbReference type="EMBL" id="MDY0874226.1"/>
    </source>
</evidence>
<dbReference type="SUPFAM" id="SSF53474">
    <property type="entry name" value="alpha/beta-Hydrolases"/>
    <property type="match status" value="1"/>
</dbReference>
<dbReference type="SMART" id="SM00862">
    <property type="entry name" value="Trans_reg_C"/>
    <property type="match status" value="1"/>
</dbReference>
<dbReference type="Gene3D" id="3.40.50.1820">
    <property type="entry name" value="alpha/beta hydrolase"/>
    <property type="match status" value="1"/>
</dbReference>
<dbReference type="Gene3D" id="1.10.10.10">
    <property type="entry name" value="Winged helix-like DNA-binding domain superfamily/Winged helix DNA-binding domain"/>
    <property type="match status" value="1"/>
</dbReference>
<dbReference type="GO" id="GO:0016787">
    <property type="term" value="F:hydrolase activity"/>
    <property type="evidence" value="ECO:0007669"/>
    <property type="project" value="UniProtKB-KW"/>
</dbReference>
<feature type="DNA-binding region" description="OmpR/PhoB-type" evidence="2">
    <location>
        <begin position="8"/>
        <end position="106"/>
    </location>
</feature>
<dbReference type="InterPro" id="IPR029058">
    <property type="entry name" value="AB_hydrolase_fold"/>
</dbReference>
<evidence type="ECO:0000259" key="3">
    <source>
        <dbReference type="PROSITE" id="PS51755"/>
    </source>
</evidence>
<gene>
    <name evidence="4" type="ORF">SMD31_19965</name>
</gene>
<sequence>MSDVENRVGKVVFADCEVDLAAFELRRNGTLCPVEPQVFDLIAYLIRHPDRLISKDELIAGVWHGRIVSDAALASRIKSARRALGDDGEQQRLIRTVHGRGIRFVGDIQRAAESAQGDAVPSQKIQFCTAADGVRIAYARVGSGPVLVKPAHWLTHLDYDWESPVWHDWLSDLARHYTLIRYDQRGNGLSDREVENVSLDAMVGDLLAVLDANGLDRVPLFGHSQGCAVAATFAARYPERVSRMVFLGGYARGWAKRGDPELVTRRRAISTLIAHGWGQDNPAFRQLFTSFMMPGASPEHMQWYNELQRRTASPEGARRLHDAFGEIDVTSNLARVKAPTLVMHARGDASVPFEEGRILATGIPGARFVPLEGNNHVLMKWEPAWQRFMTETQAFLNT</sequence>
<dbReference type="EMBL" id="JAXCLX010000004">
    <property type="protein sequence ID" value="MDY0874226.1"/>
    <property type="molecule type" value="Genomic_DNA"/>
</dbReference>
<proteinExistence type="predicted"/>
<reference evidence="4 5" key="1">
    <citation type="journal article" date="2013" name="Antonie Van Leeuwenhoek">
        <title>Dongia rigui sp. nov., isolated from freshwater of a large wetland in Korea.</title>
        <authorList>
            <person name="Baik K.S."/>
            <person name="Hwang Y.M."/>
            <person name="Choi J.S."/>
            <person name="Kwon J."/>
            <person name="Seong C.N."/>
        </authorList>
    </citation>
    <scope>NUCLEOTIDE SEQUENCE [LARGE SCALE GENOMIC DNA]</scope>
    <source>
        <strain evidence="4 5">04SU4-P</strain>
    </source>
</reference>
<dbReference type="Proteomes" id="UP001271769">
    <property type="component" value="Unassembled WGS sequence"/>
</dbReference>
<comment type="caution">
    <text evidence="4">The sequence shown here is derived from an EMBL/GenBank/DDBJ whole genome shotgun (WGS) entry which is preliminary data.</text>
</comment>
<dbReference type="PANTHER" id="PTHR43433:SF5">
    <property type="entry name" value="AB HYDROLASE-1 DOMAIN-CONTAINING PROTEIN"/>
    <property type="match status" value="1"/>
</dbReference>
<feature type="domain" description="OmpR/PhoB-type" evidence="3">
    <location>
        <begin position="8"/>
        <end position="106"/>
    </location>
</feature>
<keyword evidence="5" id="KW-1185">Reference proteome</keyword>
<dbReference type="Pfam" id="PF00561">
    <property type="entry name" value="Abhydrolase_1"/>
    <property type="match status" value="1"/>
</dbReference>
<dbReference type="PRINTS" id="PR00111">
    <property type="entry name" value="ABHYDROLASE"/>
</dbReference>
<dbReference type="InterPro" id="IPR000073">
    <property type="entry name" value="AB_hydrolase_1"/>
</dbReference>
<dbReference type="Pfam" id="PF00486">
    <property type="entry name" value="Trans_reg_C"/>
    <property type="match status" value="1"/>
</dbReference>
<name>A0ABU5E3S7_9PROT</name>
<evidence type="ECO:0000313" key="5">
    <source>
        <dbReference type="Proteomes" id="UP001271769"/>
    </source>
</evidence>
<keyword evidence="4" id="KW-0378">Hydrolase</keyword>
<dbReference type="InterPro" id="IPR036388">
    <property type="entry name" value="WH-like_DNA-bd_sf"/>
</dbReference>
<accession>A0ABU5E3S7</accession>
<protein>
    <submittedName>
        <fullName evidence="4">Alpha/beta fold hydrolase</fullName>
    </submittedName>
</protein>
<dbReference type="InterPro" id="IPR016032">
    <property type="entry name" value="Sig_transdc_resp-reg_C-effctor"/>
</dbReference>
<dbReference type="SUPFAM" id="SSF46894">
    <property type="entry name" value="C-terminal effector domain of the bipartite response regulators"/>
    <property type="match status" value="1"/>
</dbReference>
<dbReference type="InterPro" id="IPR001867">
    <property type="entry name" value="OmpR/PhoB-type_DNA-bd"/>
</dbReference>
<dbReference type="PROSITE" id="PS51755">
    <property type="entry name" value="OMPR_PHOB"/>
    <property type="match status" value="1"/>
</dbReference>